<comment type="caution">
    <text evidence="3">The sequence shown here is derived from an EMBL/GenBank/DDBJ whole genome shotgun (WGS) entry which is preliminary data.</text>
</comment>
<evidence type="ECO:0008006" key="5">
    <source>
        <dbReference type="Google" id="ProtNLM"/>
    </source>
</evidence>
<feature type="signal peptide" evidence="2">
    <location>
        <begin position="1"/>
        <end position="23"/>
    </location>
</feature>
<name>A0A0P4R3Q0_9ACTN</name>
<sequence length="165" mass="17334">MRFHRILATAGTVCALASVSACGLPSVGSPQDAGDFLRSTLHCESVDIASPPEVQRVEAMGMTGINGGGECEDPAGGGGDVDFLTVEDMEAFQTAVKGDEDEQDDLMIGDDFAVDPSSDDQRRQLLKAGLLFLNCTPDFKAPSGNSTDDGEIDGCFTTDYSDDLD</sequence>
<organism evidence="3 4">
    <name type="scientific">Streptomyces lydicamycinicus</name>
    <dbReference type="NCBI Taxonomy" id="1546107"/>
    <lineage>
        <taxon>Bacteria</taxon>
        <taxon>Bacillati</taxon>
        <taxon>Actinomycetota</taxon>
        <taxon>Actinomycetes</taxon>
        <taxon>Kitasatosporales</taxon>
        <taxon>Streptomycetaceae</taxon>
        <taxon>Streptomyces</taxon>
    </lineage>
</organism>
<keyword evidence="2" id="KW-0732">Signal</keyword>
<evidence type="ECO:0000313" key="4">
    <source>
        <dbReference type="Proteomes" id="UP000048965"/>
    </source>
</evidence>
<feature type="chain" id="PRO_5038345929" description="Lipoprotein" evidence="2">
    <location>
        <begin position="24"/>
        <end position="165"/>
    </location>
</feature>
<protein>
    <recommendedName>
        <fullName evidence="5">Lipoprotein</fullName>
    </recommendedName>
</protein>
<gene>
    <name evidence="3" type="ORF">TPA0598_03_00920</name>
</gene>
<reference evidence="3 4" key="2">
    <citation type="journal article" date="2015" name="Stand. Genomic Sci.">
        <title>Draft genome sequence of marine-derived Streptomyces sp. TP-A0598, a producer of anti-MRSA antibiotic lydicamycins.</title>
        <authorList>
            <person name="Komaki H."/>
            <person name="Ichikawa N."/>
            <person name="Hosoyama A."/>
            <person name="Fujita N."/>
            <person name="Igarashi Y."/>
        </authorList>
    </citation>
    <scope>NUCLEOTIDE SEQUENCE [LARGE SCALE GENOMIC DNA]</scope>
    <source>
        <strain evidence="3 4">NBRC 110027</strain>
    </source>
</reference>
<dbReference type="Proteomes" id="UP000048965">
    <property type="component" value="Unassembled WGS sequence"/>
</dbReference>
<dbReference type="AlphaFoldDB" id="A0A0P4R3Q0"/>
<feature type="region of interest" description="Disordered" evidence="1">
    <location>
        <begin position="141"/>
        <end position="165"/>
    </location>
</feature>
<reference evidence="4" key="1">
    <citation type="submission" date="2014-09" db="EMBL/GenBank/DDBJ databases">
        <title>Whole genome shotgun sequence of Streptomyces sp. NBRC 110027.</title>
        <authorList>
            <person name="Komaki H."/>
            <person name="Ichikawa N."/>
            <person name="Katano-Makiyama Y."/>
            <person name="Hosoyama A."/>
            <person name="Hashimoto M."/>
            <person name="Uohara A."/>
            <person name="Kitahashi Y."/>
            <person name="Ohji S."/>
            <person name="Kimura A."/>
            <person name="Yamazoe A."/>
            <person name="Igarashi Y."/>
            <person name="Fujita N."/>
        </authorList>
    </citation>
    <scope>NUCLEOTIDE SEQUENCE [LARGE SCALE GENOMIC DNA]</scope>
    <source>
        <strain evidence="4">NBRC 110027</strain>
    </source>
</reference>
<keyword evidence="4" id="KW-1185">Reference proteome</keyword>
<evidence type="ECO:0000256" key="1">
    <source>
        <dbReference type="SAM" id="MobiDB-lite"/>
    </source>
</evidence>
<accession>A0A0P4R3Q0</accession>
<dbReference type="PROSITE" id="PS51257">
    <property type="entry name" value="PROKAR_LIPOPROTEIN"/>
    <property type="match status" value="1"/>
</dbReference>
<evidence type="ECO:0000313" key="3">
    <source>
        <dbReference type="EMBL" id="GAO07631.1"/>
    </source>
</evidence>
<proteinExistence type="predicted"/>
<dbReference type="EMBL" id="BBNO01000003">
    <property type="protein sequence ID" value="GAO07631.1"/>
    <property type="molecule type" value="Genomic_DNA"/>
</dbReference>
<evidence type="ECO:0000256" key="2">
    <source>
        <dbReference type="SAM" id="SignalP"/>
    </source>
</evidence>